<dbReference type="Proteomes" id="UP000185499">
    <property type="component" value="Chromosome"/>
</dbReference>
<evidence type="ECO:0000256" key="3">
    <source>
        <dbReference type="ARBA" id="ARBA00022723"/>
    </source>
</evidence>
<proteinExistence type="predicted"/>
<dbReference type="Pfam" id="PF01501">
    <property type="entry name" value="Glyco_transf_8"/>
    <property type="match status" value="2"/>
</dbReference>
<evidence type="ECO:0008006" key="6">
    <source>
        <dbReference type="Google" id="ProtNLM"/>
    </source>
</evidence>
<name>A0A1L6XEA9_9LACO</name>
<evidence type="ECO:0000256" key="2">
    <source>
        <dbReference type="ARBA" id="ARBA00022679"/>
    </source>
</evidence>
<accession>A0A1L6XEA9</accession>
<dbReference type="GO" id="GO:0046872">
    <property type="term" value="F:metal ion binding"/>
    <property type="evidence" value="ECO:0007669"/>
    <property type="project" value="UniProtKB-KW"/>
</dbReference>
<evidence type="ECO:0000313" key="4">
    <source>
        <dbReference type="EMBL" id="APT19306.1"/>
    </source>
</evidence>
<dbReference type="SUPFAM" id="SSF53448">
    <property type="entry name" value="Nucleotide-diphospho-sugar transferases"/>
    <property type="match status" value="2"/>
</dbReference>
<dbReference type="AlphaFoldDB" id="A0A1L6XEA9"/>
<evidence type="ECO:0000313" key="5">
    <source>
        <dbReference type="Proteomes" id="UP000185499"/>
    </source>
</evidence>
<keyword evidence="1" id="KW-0328">Glycosyltransferase</keyword>
<dbReference type="GO" id="GO:0016757">
    <property type="term" value="F:glycosyltransferase activity"/>
    <property type="evidence" value="ECO:0007669"/>
    <property type="project" value="UniProtKB-KW"/>
</dbReference>
<dbReference type="PANTHER" id="PTHR13778">
    <property type="entry name" value="GLYCOSYLTRANSFERASE 8 DOMAIN-CONTAINING PROTEIN"/>
    <property type="match status" value="1"/>
</dbReference>
<keyword evidence="3" id="KW-0479">Metal-binding</keyword>
<reference evidence="4 5" key="1">
    <citation type="submission" date="2016-12" db="EMBL/GenBank/DDBJ databases">
        <title>The whole genome sequencing and assembly of Lactobacillus amylophilus DSM 20533T strain.</title>
        <authorList>
            <person name="Lee Y.-J."/>
            <person name="Yi H."/>
            <person name="Bahn Y.-S."/>
            <person name="Kim J.F."/>
            <person name="Lee D.-W."/>
        </authorList>
    </citation>
    <scope>NUCLEOTIDE SEQUENCE [LARGE SCALE GENOMIC DNA]</scope>
    <source>
        <strain evidence="4 5">DSM 20533</strain>
    </source>
</reference>
<dbReference type="EMBL" id="CP018888">
    <property type="protein sequence ID" value="APT19306.1"/>
    <property type="molecule type" value="Genomic_DNA"/>
</dbReference>
<dbReference type="InterPro" id="IPR002495">
    <property type="entry name" value="Glyco_trans_8"/>
</dbReference>
<protein>
    <recommendedName>
        <fullName evidence="6">Glycosyltransferase family 8 protein</fullName>
    </recommendedName>
</protein>
<dbReference type="InterPro" id="IPR050748">
    <property type="entry name" value="Glycosyltrans_8_dom-fam"/>
</dbReference>
<keyword evidence="5" id="KW-1185">Reference proteome</keyword>
<dbReference type="PANTHER" id="PTHR13778:SF47">
    <property type="entry name" value="LIPOPOLYSACCHARIDE 1,3-GALACTOSYLTRANSFERASE"/>
    <property type="match status" value="1"/>
</dbReference>
<dbReference type="InterPro" id="IPR029044">
    <property type="entry name" value="Nucleotide-diphossugar_trans"/>
</dbReference>
<sequence>MKTINIMHAADENYATQLCVAINSIVEHNSPETHINFYIIDKNLSSKTKSTISVITQELHSVEYITLDFDLCKDFPVRNHINETSYYRIIATKTLREKGLDRVLYLDVDILAQVDLTPLFECDLEGAVVGGIPDPVEENHLARLDVPLELAEQNKYINSGILLIDLNRWEEEQINEQIINFLDKKPHLVKFHDQDGLNAVVTGKVKLLNPRWNQQTAHSNHPDKVKHPAIIHFTTHEKPWHASLHHPYADLYHEYLARVLEKVATAHRDAIHVVSAVNPPFIKTLSVLYRSLLEHNGSDAHIILHVLMDHLSTSDRQELEQTIAPFNAELNFIDVDESKLVNCVESARILKLAYYRILIPELIPEAHRAIYLDCDVLCKTDISELWNIDLEGKPLAAVEDAGFHLRLEAMGIDFESQKYFNSGILVMDLDKWREESITDQVLDFIKNNPEKLKFHDQDALNAVLHDNWKELPQRWNAQTNVIVNRITPLCPIRKKDYIDARKNPKLIHFCGHIKPWHKETNHPYAVEYEQYVSKIGENSLSAQP</sequence>
<gene>
    <name evidence="4" type="ORF">LA20533_03905</name>
</gene>
<organism evidence="4 5">
    <name type="scientific">Amylolactobacillus amylophilus DSM 20533 = JCM 1125</name>
    <dbReference type="NCBI Taxonomy" id="1423721"/>
    <lineage>
        <taxon>Bacteria</taxon>
        <taxon>Bacillati</taxon>
        <taxon>Bacillota</taxon>
        <taxon>Bacilli</taxon>
        <taxon>Lactobacillales</taxon>
        <taxon>Lactobacillaceae</taxon>
        <taxon>Amylolactobacillus</taxon>
    </lineage>
</organism>
<keyword evidence="2" id="KW-0808">Transferase</keyword>
<dbReference type="Gene3D" id="3.90.550.10">
    <property type="entry name" value="Spore Coat Polysaccharide Biosynthesis Protein SpsA, Chain A"/>
    <property type="match status" value="2"/>
</dbReference>
<dbReference type="CDD" id="cd04194">
    <property type="entry name" value="GT8_A4GalT_like"/>
    <property type="match status" value="2"/>
</dbReference>
<evidence type="ECO:0000256" key="1">
    <source>
        <dbReference type="ARBA" id="ARBA00022676"/>
    </source>
</evidence>
<dbReference type="KEGG" id="lah:LA20533_03905"/>